<evidence type="ECO:0000313" key="2">
    <source>
        <dbReference type="EMBL" id="GAA4630079.1"/>
    </source>
</evidence>
<dbReference type="EMBL" id="BAABHK010000008">
    <property type="protein sequence ID" value="GAA4630079.1"/>
    <property type="molecule type" value="Genomic_DNA"/>
</dbReference>
<proteinExistence type="predicted"/>
<dbReference type="Proteomes" id="UP001501442">
    <property type="component" value="Unassembled WGS sequence"/>
</dbReference>
<feature type="compositionally biased region" description="Basic and acidic residues" evidence="1">
    <location>
        <begin position="16"/>
        <end position="33"/>
    </location>
</feature>
<gene>
    <name evidence="2" type="ORF">GCM10023196_053960</name>
</gene>
<sequence length="80" mass="9163">MGFWGKKAGEMVDASNEQHRQAIEAKDRGDMKAYKRHMKAASAFGSEARDAHEQGQREREAALKELDRQQAAYWRKKLGN</sequence>
<accession>A0ABP8UHK6</accession>
<reference evidence="3" key="1">
    <citation type="journal article" date="2019" name="Int. J. Syst. Evol. Microbiol.">
        <title>The Global Catalogue of Microorganisms (GCM) 10K type strain sequencing project: providing services to taxonomists for standard genome sequencing and annotation.</title>
        <authorList>
            <consortium name="The Broad Institute Genomics Platform"/>
            <consortium name="The Broad Institute Genome Sequencing Center for Infectious Disease"/>
            <person name="Wu L."/>
            <person name="Ma J."/>
        </authorList>
    </citation>
    <scope>NUCLEOTIDE SEQUENCE [LARGE SCALE GENOMIC DNA]</scope>
    <source>
        <strain evidence="3">JCM 17939</strain>
    </source>
</reference>
<dbReference type="RefSeq" id="WP_345433812.1">
    <property type="nucleotide sequence ID" value="NZ_BAABHK010000008.1"/>
</dbReference>
<name>A0ABP8UHK6_9ACTN</name>
<organism evidence="2 3">
    <name type="scientific">Actinoallomurus vinaceus</name>
    <dbReference type="NCBI Taxonomy" id="1080074"/>
    <lineage>
        <taxon>Bacteria</taxon>
        <taxon>Bacillati</taxon>
        <taxon>Actinomycetota</taxon>
        <taxon>Actinomycetes</taxon>
        <taxon>Streptosporangiales</taxon>
        <taxon>Thermomonosporaceae</taxon>
        <taxon>Actinoallomurus</taxon>
    </lineage>
</organism>
<comment type="caution">
    <text evidence="2">The sequence shown here is derived from an EMBL/GenBank/DDBJ whole genome shotgun (WGS) entry which is preliminary data.</text>
</comment>
<keyword evidence="3" id="KW-1185">Reference proteome</keyword>
<evidence type="ECO:0000313" key="3">
    <source>
        <dbReference type="Proteomes" id="UP001501442"/>
    </source>
</evidence>
<evidence type="ECO:0000256" key="1">
    <source>
        <dbReference type="SAM" id="MobiDB-lite"/>
    </source>
</evidence>
<feature type="compositionally biased region" description="Basic and acidic residues" evidence="1">
    <location>
        <begin position="47"/>
        <end position="64"/>
    </location>
</feature>
<feature type="region of interest" description="Disordered" evidence="1">
    <location>
        <begin position="1"/>
        <end position="64"/>
    </location>
</feature>
<protein>
    <submittedName>
        <fullName evidence="2">Uncharacterized protein</fullName>
    </submittedName>
</protein>